<name>A0AAE9ZX25_9BACT</name>
<dbReference type="EMBL" id="CP119075">
    <property type="protein sequence ID" value="WED64764.1"/>
    <property type="molecule type" value="Genomic_DNA"/>
</dbReference>
<sequence length="285" mass="31442">MSNSARFLRAFSSSLFSIMGLMMGVGSIQAAWKPTLSATVDHNDNVTRSLRDEKSDFAAAADIDFSTLRILNRDWQGHLAGFARTRHWQDWSGLDQTEAGVRTGLRRKFGLGPYAPRLDLSVEGARVFAATSPWTGHRLAASLRLQRRFTPIVTAAASVALDRFDARRSTYSGTGYTAQLGADLDLTREWRLALSARFREGDRTAWCRESWPEITGGPHWQDGIFGGDWFPYRARARTSGVTASLARAIGSSTTIAASIDASESKASKGRNYSTQVLSLQFIHVF</sequence>
<proteinExistence type="predicted"/>
<reference evidence="1" key="1">
    <citation type="submission" date="2023-03" db="EMBL/GenBank/DDBJ databases">
        <title>Lomoglobus Profundus gen. nov., sp. nov., a novel member of the phylum Verrucomicrobia, isolated from deep-marine sediment of South China Sea.</title>
        <authorList>
            <person name="Ahmad T."/>
            <person name="Ishaq S.E."/>
            <person name="Wang F."/>
        </authorList>
    </citation>
    <scope>NUCLEOTIDE SEQUENCE</scope>
    <source>
        <strain evidence="1">LMO-M01</strain>
    </source>
</reference>
<dbReference type="AlphaFoldDB" id="A0AAE9ZX25"/>
<evidence type="ECO:0000313" key="1">
    <source>
        <dbReference type="EMBL" id="WED64764.1"/>
    </source>
</evidence>
<organism evidence="1 2">
    <name type="scientific">Synoicihabitans lomoniglobus</name>
    <dbReference type="NCBI Taxonomy" id="2909285"/>
    <lineage>
        <taxon>Bacteria</taxon>
        <taxon>Pseudomonadati</taxon>
        <taxon>Verrucomicrobiota</taxon>
        <taxon>Opitutia</taxon>
        <taxon>Opitutales</taxon>
        <taxon>Opitutaceae</taxon>
        <taxon>Synoicihabitans</taxon>
    </lineage>
</organism>
<accession>A0AAE9ZX25</accession>
<evidence type="ECO:0000313" key="2">
    <source>
        <dbReference type="Proteomes" id="UP001218638"/>
    </source>
</evidence>
<dbReference type="Proteomes" id="UP001218638">
    <property type="component" value="Chromosome"/>
</dbReference>
<protein>
    <submittedName>
        <fullName evidence="1">Uncharacterized protein</fullName>
    </submittedName>
</protein>
<gene>
    <name evidence="1" type="ORF">PXH66_20665</name>
</gene>
<dbReference type="KEGG" id="slom:PXH66_20665"/>
<keyword evidence="2" id="KW-1185">Reference proteome</keyword>
<dbReference type="RefSeq" id="WP_330931973.1">
    <property type="nucleotide sequence ID" value="NZ_CP119075.1"/>
</dbReference>